<dbReference type="AlphaFoldDB" id="A0A0G4F734"/>
<dbReference type="InParanoid" id="A0A0G4F734"/>
<evidence type="ECO:0000313" key="3">
    <source>
        <dbReference type="Proteomes" id="UP000041254"/>
    </source>
</evidence>
<sequence>MPQGRPAALLDLSWLQAAVPALAAISEVVGPSFSLPSLQDLISRPQVRLQQRLTDQLHKFRFNELFNSLPPDSTARARLLSCQGPLSSVWLSAIPSSDSKTLNNFQYRHAVAGCLGIALPHATVSQRCICGGEVDKFGDHFYVCHTGRERVTRYTNMRNLFVRILAEADVPFNVEVSLHSLGITLPDDNPNNQRMDIYCVIDGSDYLLDVTVAHPCRPDNSPIPFHRTVNRHGAQLPGGKAAQLAEKDKIDKYRPTTQAAGFRFVPLAAETFGRWGEKTMDFSRCSPSESLAPHRFPRRRTELFERASSTIGASFCPSS</sequence>
<proteinExistence type="predicted"/>
<reference evidence="2 3" key="1">
    <citation type="submission" date="2014-11" db="EMBL/GenBank/DDBJ databases">
        <authorList>
            <person name="Zhu J."/>
            <person name="Qi W."/>
            <person name="Song R."/>
        </authorList>
    </citation>
    <scope>NUCLEOTIDE SEQUENCE [LARGE SCALE GENOMIC DNA]</scope>
</reference>
<dbReference type="PhylomeDB" id="A0A0G4F734"/>
<organism evidence="2 3">
    <name type="scientific">Vitrella brassicaformis (strain CCMP3155)</name>
    <dbReference type="NCBI Taxonomy" id="1169540"/>
    <lineage>
        <taxon>Eukaryota</taxon>
        <taxon>Sar</taxon>
        <taxon>Alveolata</taxon>
        <taxon>Colpodellida</taxon>
        <taxon>Vitrellaceae</taxon>
        <taxon>Vitrella</taxon>
    </lineage>
</organism>
<dbReference type="EMBL" id="CDMY01000381">
    <property type="protein sequence ID" value="CEM07948.1"/>
    <property type="molecule type" value="Genomic_DNA"/>
</dbReference>
<dbReference type="VEuPathDB" id="CryptoDB:Vbra_250"/>
<keyword evidence="3" id="KW-1185">Reference proteome</keyword>
<feature type="chain" id="PRO_5005188687" evidence="1">
    <location>
        <begin position="24"/>
        <end position="319"/>
    </location>
</feature>
<keyword evidence="1" id="KW-0732">Signal</keyword>
<protein>
    <submittedName>
        <fullName evidence="2">Uncharacterized protein</fullName>
    </submittedName>
</protein>
<gene>
    <name evidence="2" type="ORF">Vbra_250</name>
</gene>
<accession>A0A0G4F734</accession>
<dbReference type="Proteomes" id="UP000041254">
    <property type="component" value="Unassembled WGS sequence"/>
</dbReference>
<evidence type="ECO:0000256" key="1">
    <source>
        <dbReference type="SAM" id="SignalP"/>
    </source>
</evidence>
<evidence type="ECO:0000313" key="2">
    <source>
        <dbReference type="EMBL" id="CEM07948.1"/>
    </source>
</evidence>
<name>A0A0G4F734_VITBC</name>
<dbReference type="OrthoDB" id="422033at2759"/>
<feature type="signal peptide" evidence="1">
    <location>
        <begin position="1"/>
        <end position="23"/>
    </location>
</feature>